<evidence type="ECO:0000259" key="5">
    <source>
        <dbReference type="PROSITE" id="PS50033"/>
    </source>
</evidence>
<dbReference type="GO" id="GO:0031593">
    <property type="term" value="F:polyubiquitin modification-dependent protein binding"/>
    <property type="evidence" value="ECO:0007669"/>
    <property type="project" value="TreeGrafter"/>
</dbReference>
<name>A0A7S4F6T4_CHRCT</name>
<dbReference type="SUPFAM" id="SSF54236">
    <property type="entry name" value="Ubiquitin-like"/>
    <property type="match status" value="1"/>
</dbReference>
<dbReference type="InterPro" id="IPR029071">
    <property type="entry name" value="Ubiquitin-like_domsf"/>
</dbReference>
<accession>A0A7S4F6T4</accession>
<dbReference type="GO" id="GO:0036503">
    <property type="term" value="P:ERAD pathway"/>
    <property type="evidence" value="ECO:0007669"/>
    <property type="project" value="TreeGrafter"/>
</dbReference>
<dbReference type="InterPro" id="IPR055418">
    <property type="entry name" value="UFD1_N2"/>
</dbReference>
<proteinExistence type="inferred from homology"/>
<feature type="domain" description="UBX" evidence="5">
    <location>
        <begin position="340"/>
        <end position="402"/>
    </location>
</feature>
<sequence length="450" mass="48939">MMDVDLEFASRRFKNEQSSRQRAAAERREALRKEREVSRLQRAAREAEIAQREAEAARAAEESARMREADLEKNRGIVYHARLQPRLCMDAEVKGVRRRADKVTLPRSAAAELAHAYKNGQLFFELSAGNGRPVTHVSILDFTADEGTIGMPPEVLRCLGLATDGSSGHHVMVRYKLLKRGTFARVQPVKRRFRTEVADVKLFLEHELHLRTTLSEGDELEVGTGAERHVLRILELKPESAVSLIDTDLEVEVNASVEEEEEVAAAEAERRRAEAAAAAFAAEQEAKRAAAAAAAAAAEREAEEREKAAAAAAREEREGRRREAAAVLQSGSLASASGGSGGGEVKVVVRCPDGSRCSGTFARTAPLALLFALVEAEWVEALGAPLLPQEFRLAASYPRRAFDRAQVASSPRNCTCTCMFASLPVTQYGRCSVASLASRVVSSDGAFASQ</sequence>
<evidence type="ECO:0000313" key="6">
    <source>
        <dbReference type="EMBL" id="CAE0776214.1"/>
    </source>
</evidence>
<evidence type="ECO:0000256" key="4">
    <source>
        <dbReference type="SAM" id="MobiDB-lite"/>
    </source>
</evidence>
<dbReference type="GO" id="GO:0006511">
    <property type="term" value="P:ubiquitin-dependent protein catabolic process"/>
    <property type="evidence" value="ECO:0007669"/>
    <property type="project" value="InterPro"/>
</dbReference>
<dbReference type="PANTHER" id="PTHR12555:SF13">
    <property type="entry name" value="UBIQUITIN RECOGNITION FACTOR IN ER-ASSOCIATED DEGRADATION PROTEIN 1"/>
    <property type="match status" value="1"/>
</dbReference>
<dbReference type="PROSITE" id="PS50033">
    <property type="entry name" value="UBX"/>
    <property type="match status" value="1"/>
</dbReference>
<feature type="region of interest" description="Disordered" evidence="4">
    <location>
        <begin position="1"/>
        <end position="33"/>
    </location>
</feature>
<reference evidence="6" key="1">
    <citation type="submission" date="2021-01" db="EMBL/GenBank/DDBJ databases">
        <authorList>
            <person name="Corre E."/>
            <person name="Pelletier E."/>
            <person name="Niang G."/>
            <person name="Scheremetjew M."/>
            <person name="Finn R."/>
            <person name="Kale V."/>
            <person name="Holt S."/>
            <person name="Cochrane G."/>
            <person name="Meng A."/>
            <person name="Brown T."/>
            <person name="Cohen L."/>
        </authorList>
    </citation>
    <scope>NUCLEOTIDE SEQUENCE</scope>
    <source>
        <strain evidence="6">CCMP645</strain>
    </source>
</reference>
<feature type="compositionally biased region" description="Basic and acidic residues" evidence="4">
    <location>
        <begin position="8"/>
        <end position="33"/>
    </location>
</feature>
<dbReference type="InterPro" id="IPR004854">
    <property type="entry name" value="Ufd1-like"/>
</dbReference>
<dbReference type="CDD" id="cd01767">
    <property type="entry name" value="UBX"/>
    <property type="match status" value="1"/>
</dbReference>
<keyword evidence="2" id="KW-0833">Ubl conjugation pathway</keyword>
<dbReference type="InterPro" id="IPR055417">
    <property type="entry name" value="UFD1_N1"/>
</dbReference>
<dbReference type="Gene3D" id="2.40.40.50">
    <property type="entry name" value="Ubiquitin fusion degradation protein UFD1, N-terminal domain"/>
    <property type="match status" value="1"/>
</dbReference>
<dbReference type="InterPro" id="IPR001012">
    <property type="entry name" value="UBX_dom"/>
</dbReference>
<dbReference type="Pfam" id="PF24842">
    <property type="entry name" value="UFD1_N2"/>
    <property type="match status" value="1"/>
</dbReference>
<dbReference type="Pfam" id="PF03152">
    <property type="entry name" value="UFD1_N1"/>
    <property type="match status" value="1"/>
</dbReference>
<dbReference type="PANTHER" id="PTHR12555">
    <property type="entry name" value="UBIQUITIN FUSION DEGRADATON PROTEIN 1"/>
    <property type="match status" value="1"/>
</dbReference>
<keyword evidence="3" id="KW-0175">Coiled coil</keyword>
<dbReference type="GO" id="GO:0034098">
    <property type="term" value="C:VCP-NPL4-UFD1 AAA ATPase complex"/>
    <property type="evidence" value="ECO:0007669"/>
    <property type="project" value="TreeGrafter"/>
</dbReference>
<dbReference type="EMBL" id="HBIZ01045099">
    <property type="protein sequence ID" value="CAE0776214.1"/>
    <property type="molecule type" value="Transcribed_RNA"/>
</dbReference>
<organism evidence="6">
    <name type="scientific">Chrysotila carterae</name>
    <name type="common">Marine alga</name>
    <name type="synonym">Syracosphaera carterae</name>
    <dbReference type="NCBI Taxonomy" id="13221"/>
    <lineage>
        <taxon>Eukaryota</taxon>
        <taxon>Haptista</taxon>
        <taxon>Haptophyta</taxon>
        <taxon>Prymnesiophyceae</taxon>
        <taxon>Isochrysidales</taxon>
        <taxon>Isochrysidaceae</taxon>
        <taxon>Chrysotila</taxon>
    </lineage>
</organism>
<dbReference type="InterPro" id="IPR042299">
    <property type="entry name" value="Ufd1-like_Nn"/>
</dbReference>
<feature type="coiled-coil region" evidence="3">
    <location>
        <begin position="249"/>
        <end position="318"/>
    </location>
</feature>
<comment type="similarity">
    <text evidence="1">Belongs to the UFD1 family.</text>
</comment>
<dbReference type="AlphaFoldDB" id="A0A7S4F6T4"/>
<dbReference type="Gene3D" id="3.10.20.90">
    <property type="entry name" value="Phosphatidylinositol 3-kinase Catalytic Subunit, Chain A, domain 1"/>
    <property type="match status" value="1"/>
</dbReference>
<evidence type="ECO:0000256" key="3">
    <source>
        <dbReference type="SAM" id="Coils"/>
    </source>
</evidence>
<dbReference type="Pfam" id="PF00789">
    <property type="entry name" value="UBX"/>
    <property type="match status" value="1"/>
</dbReference>
<gene>
    <name evidence="6" type="ORF">PCAR00345_LOCUS28850</name>
</gene>
<evidence type="ECO:0000256" key="1">
    <source>
        <dbReference type="ARBA" id="ARBA00006043"/>
    </source>
</evidence>
<protein>
    <recommendedName>
        <fullName evidence="5">UBX domain-containing protein</fullName>
    </recommendedName>
</protein>
<dbReference type="Gene3D" id="3.10.330.10">
    <property type="match status" value="1"/>
</dbReference>
<evidence type="ECO:0000256" key="2">
    <source>
        <dbReference type="ARBA" id="ARBA00022786"/>
    </source>
</evidence>